<keyword evidence="2" id="KW-1185">Reference proteome</keyword>
<reference evidence="1 2" key="1">
    <citation type="submission" date="2015-01" db="EMBL/GenBank/DDBJ databases">
        <title>Draft genome of the acidophilic iron oxidizer Acidithrix ferrooxidans strain Py-F3.</title>
        <authorList>
            <person name="Poehlein A."/>
            <person name="Eisen S."/>
            <person name="Schloemann M."/>
            <person name="Johnson B.D."/>
            <person name="Daniel R."/>
            <person name="Muehling M."/>
        </authorList>
    </citation>
    <scope>NUCLEOTIDE SEQUENCE [LARGE SCALE GENOMIC DNA]</scope>
    <source>
        <strain evidence="1 2">Py-F3</strain>
    </source>
</reference>
<evidence type="ECO:0000313" key="1">
    <source>
        <dbReference type="EMBL" id="KJF16604.1"/>
    </source>
</evidence>
<organism evidence="1 2">
    <name type="scientific">Acidithrix ferrooxidans</name>
    <dbReference type="NCBI Taxonomy" id="1280514"/>
    <lineage>
        <taxon>Bacteria</taxon>
        <taxon>Bacillati</taxon>
        <taxon>Actinomycetota</taxon>
        <taxon>Acidimicrobiia</taxon>
        <taxon>Acidimicrobiales</taxon>
        <taxon>Acidimicrobiaceae</taxon>
        <taxon>Acidithrix</taxon>
    </lineage>
</organism>
<evidence type="ECO:0000313" key="2">
    <source>
        <dbReference type="Proteomes" id="UP000032360"/>
    </source>
</evidence>
<name>A0A0D8HFF3_9ACTN</name>
<proteinExistence type="predicted"/>
<gene>
    <name evidence="1" type="ORF">AXFE_25720</name>
</gene>
<dbReference type="AlphaFoldDB" id="A0A0D8HFF3"/>
<dbReference type="EMBL" id="JXYS01000079">
    <property type="protein sequence ID" value="KJF16604.1"/>
    <property type="molecule type" value="Genomic_DNA"/>
</dbReference>
<sequence length="91" mass="9857">MATVAVWIVALIGILANSNFNRSKSVTCLVMAIKGNWVAVANLREVREFLEGFKVGLPCCGVELTVAANLILGVENFEVQLVAFDCRNDSL</sequence>
<protein>
    <submittedName>
        <fullName evidence="1">Uncharacterized protein</fullName>
    </submittedName>
</protein>
<dbReference type="Proteomes" id="UP000032360">
    <property type="component" value="Unassembled WGS sequence"/>
</dbReference>
<comment type="caution">
    <text evidence="1">The sequence shown here is derived from an EMBL/GenBank/DDBJ whole genome shotgun (WGS) entry which is preliminary data.</text>
</comment>
<accession>A0A0D8HFF3</accession>